<evidence type="ECO:0000256" key="4">
    <source>
        <dbReference type="HAMAP-Rule" id="MF_02217"/>
    </source>
</evidence>
<dbReference type="InterPro" id="IPR029063">
    <property type="entry name" value="SAM-dependent_MTases_sf"/>
</dbReference>
<proteinExistence type="inferred from homology"/>
<dbReference type="InterPro" id="IPR002935">
    <property type="entry name" value="SAM_O-MeTrfase"/>
</dbReference>
<dbReference type="CDD" id="cd02440">
    <property type="entry name" value="AdoMet_MTases"/>
    <property type="match status" value="1"/>
</dbReference>
<dbReference type="Pfam" id="PF01596">
    <property type="entry name" value="Methyltransf_3"/>
    <property type="match status" value="1"/>
</dbReference>
<feature type="binding site" evidence="4">
    <location>
        <position position="130"/>
    </location>
    <ligand>
        <name>S-adenosyl-L-methionine</name>
        <dbReference type="ChEBI" id="CHEBI:59789"/>
    </ligand>
</feature>
<feature type="binding site" evidence="4">
    <location>
        <position position="85"/>
    </location>
    <ligand>
        <name>S-adenosyl-L-methionine</name>
        <dbReference type="ChEBI" id="CHEBI:59789"/>
    </ligand>
</feature>
<evidence type="ECO:0000313" key="5">
    <source>
        <dbReference type="EMBL" id="KXG43135.1"/>
    </source>
</evidence>
<comment type="caution">
    <text evidence="5">The sequence shown here is derived from an EMBL/GenBank/DDBJ whole genome shotgun (WGS) entry which is preliminary data.</text>
</comment>
<evidence type="ECO:0000256" key="2">
    <source>
        <dbReference type="ARBA" id="ARBA00022679"/>
    </source>
</evidence>
<dbReference type="Proteomes" id="UP000070352">
    <property type="component" value="Unassembled WGS sequence"/>
</dbReference>
<feature type="binding site" evidence="4">
    <location>
        <begin position="113"/>
        <end position="114"/>
    </location>
    <ligand>
        <name>S-adenosyl-L-methionine</name>
        <dbReference type="ChEBI" id="CHEBI:59789"/>
    </ligand>
</feature>
<dbReference type="Gene3D" id="3.40.50.150">
    <property type="entry name" value="Vaccinia Virus protein VP39"/>
    <property type="match status" value="1"/>
</dbReference>
<comment type="catalytic activity">
    <reaction evidence="4">
        <text>5-hydroxyuridine(34) in tRNA + S-adenosyl-L-methionine = 5-methoxyuridine(34) in tRNA + S-adenosyl-L-homocysteine + H(+)</text>
        <dbReference type="Rhea" id="RHEA:60524"/>
        <dbReference type="Rhea" id="RHEA-COMP:13381"/>
        <dbReference type="Rhea" id="RHEA-COMP:15591"/>
        <dbReference type="ChEBI" id="CHEBI:15378"/>
        <dbReference type="ChEBI" id="CHEBI:57856"/>
        <dbReference type="ChEBI" id="CHEBI:59789"/>
        <dbReference type="ChEBI" id="CHEBI:136877"/>
        <dbReference type="ChEBI" id="CHEBI:143860"/>
    </reaction>
</comment>
<dbReference type="HAMAP" id="MF_02217">
    <property type="entry name" value="TrmR_methyltr"/>
    <property type="match status" value="1"/>
</dbReference>
<dbReference type="GO" id="GO:0016300">
    <property type="term" value="F:tRNA (uridine) methyltransferase activity"/>
    <property type="evidence" value="ECO:0007669"/>
    <property type="project" value="UniProtKB-UniRule"/>
</dbReference>
<evidence type="ECO:0000256" key="3">
    <source>
        <dbReference type="ARBA" id="ARBA00022691"/>
    </source>
</evidence>
<evidence type="ECO:0000313" key="6">
    <source>
        <dbReference type="Proteomes" id="UP000070352"/>
    </source>
</evidence>
<evidence type="ECO:0000256" key="1">
    <source>
        <dbReference type="ARBA" id="ARBA00022603"/>
    </source>
</evidence>
<dbReference type="EC" id="2.1.1.-" evidence="4"/>
<keyword evidence="2 4" id="KW-0808">Transferase</keyword>
<dbReference type="InterPro" id="IPR050362">
    <property type="entry name" value="Cation-dep_OMT"/>
</dbReference>
<feature type="binding site" evidence="4">
    <location>
        <position position="130"/>
    </location>
    <ligand>
        <name>Mg(2+)</name>
        <dbReference type="ChEBI" id="CHEBI:18420"/>
    </ligand>
</feature>
<keyword evidence="6" id="KW-1185">Reference proteome</keyword>
<protein>
    <recommendedName>
        <fullName evidence="4">tRNA 5-hydroxyuridine methyltransferase</fullName>
        <ecNumber evidence="4">2.1.1.-</ecNumber>
    </recommendedName>
    <alternativeName>
        <fullName evidence="4">ho5U methyltransferase</fullName>
    </alternativeName>
</protein>
<keyword evidence="3 4" id="KW-0949">S-adenosyl-L-methionine</keyword>
<comment type="similarity">
    <text evidence="4">Belongs to the class I-like SAM-binding methyltransferase superfamily. Cation-dependent O-methyltransferase family.</text>
</comment>
<dbReference type="SUPFAM" id="SSF53335">
    <property type="entry name" value="S-adenosyl-L-methionine-dependent methyltransferases"/>
    <property type="match status" value="1"/>
</dbReference>
<dbReference type="GO" id="GO:0000287">
    <property type="term" value="F:magnesium ion binding"/>
    <property type="evidence" value="ECO:0007669"/>
    <property type="project" value="UniProtKB-UniRule"/>
</dbReference>
<dbReference type="InterPro" id="IPR043675">
    <property type="entry name" value="TrmR_methyltr"/>
</dbReference>
<organism evidence="5 6">
    <name type="scientific">Tepidibacillus decaturensis</name>
    <dbReference type="NCBI Taxonomy" id="1413211"/>
    <lineage>
        <taxon>Bacteria</taxon>
        <taxon>Bacillati</taxon>
        <taxon>Bacillota</taxon>
        <taxon>Bacilli</taxon>
        <taxon>Bacillales</taxon>
        <taxon>Bacillaceae</taxon>
        <taxon>Tepidibacillus</taxon>
    </lineage>
</organism>
<dbReference type="RefSeq" id="WP_068723247.1">
    <property type="nucleotide sequence ID" value="NZ_LSKU01000001.1"/>
</dbReference>
<reference evidence="5 6" key="1">
    <citation type="submission" date="2016-02" db="EMBL/GenBank/DDBJ databases">
        <title>Draft Genome for Tepidibacillus decaturensis nov. sp. Strain Z9, an Anaerobic, Moderately Thermophilic and Heterotrophic Bacterium from Deep Subsurface of the Illinois Basin, USA.</title>
        <authorList>
            <person name="Dong Y."/>
            <person name="Chang J.Y."/>
            <person name="Sanford R."/>
            <person name="Fouke B.W."/>
        </authorList>
    </citation>
    <scope>NUCLEOTIDE SEQUENCE [LARGE SCALE GENOMIC DNA]</scope>
    <source>
        <strain evidence="5 6">Z9</strain>
    </source>
</reference>
<comment type="subunit">
    <text evidence="4">Homodimer.</text>
</comment>
<dbReference type="GO" id="GO:0008171">
    <property type="term" value="F:O-methyltransferase activity"/>
    <property type="evidence" value="ECO:0007669"/>
    <property type="project" value="InterPro"/>
</dbReference>
<gene>
    <name evidence="4" type="primary">trmR</name>
    <name evidence="5" type="ORF">U473_03180</name>
</gene>
<keyword evidence="4" id="KW-0819">tRNA processing</keyword>
<feature type="binding site" evidence="4">
    <location>
        <position position="156"/>
    </location>
    <ligand>
        <name>Mg(2+)</name>
        <dbReference type="ChEBI" id="CHEBI:18420"/>
    </ligand>
</feature>
<dbReference type="PROSITE" id="PS51682">
    <property type="entry name" value="SAM_OMT_I"/>
    <property type="match status" value="1"/>
</dbReference>
<feature type="binding site" evidence="4">
    <location>
        <position position="68"/>
    </location>
    <ligand>
        <name>S-adenosyl-L-methionine</name>
        <dbReference type="ChEBI" id="CHEBI:59789"/>
    </ligand>
</feature>
<dbReference type="OrthoDB" id="9799672at2"/>
<dbReference type="GO" id="GO:0030488">
    <property type="term" value="P:tRNA methylation"/>
    <property type="evidence" value="ECO:0007669"/>
    <property type="project" value="UniProtKB-UniRule"/>
</dbReference>
<feature type="binding site" evidence="4">
    <location>
        <position position="157"/>
    </location>
    <ligand>
        <name>Mg(2+)</name>
        <dbReference type="ChEBI" id="CHEBI:18420"/>
    </ligand>
</feature>
<sequence length="211" mass="23958">MSFINEEVEQYLTQLMPIEDPLLYKIQQEGLAQEIPIIQVPSIRLIQLFLQMIKPKTIIEVGTAIGFSTIWLAQAAPDATIHTIERKASMAAKAREHFRQMKLDKQIILHEGEAIQVIPTLPQADFIFIDAAKGKYKEFFHLTFPLLKVGGVFVFDNVLFRGYVADPTIAETKPMLRKIRDFNDFIATFPKLSTSFIPIGDGLAVCYKTEE</sequence>
<keyword evidence="4" id="KW-0460">Magnesium</keyword>
<dbReference type="PANTHER" id="PTHR10509:SF14">
    <property type="entry name" value="CAFFEOYL-COA O-METHYLTRANSFERASE 3-RELATED"/>
    <property type="match status" value="1"/>
</dbReference>
<dbReference type="AlphaFoldDB" id="A0A135L2C9"/>
<dbReference type="STRING" id="1413211.U473_03180"/>
<dbReference type="EMBL" id="LSKU01000001">
    <property type="protein sequence ID" value="KXG43135.1"/>
    <property type="molecule type" value="Genomic_DNA"/>
</dbReference>
<dbReference type="PANTHER" id="PTHR10509">
    <property type="entry name" value="O-METHYLTRANSFERASE-RELATED"/>
    <property type="match status" value="1"/>
</dbReference>
<dbReference type="GO" id="GO:0008757">
    <property type="term" value="F:S-adenosylmethionine-dependent methyltransferase activity"/>
    <property type="evidence" value="ECO:0007669"/>
    <property type="project" value="TreeGrafter"/>
</dbReference>
<name>A0A135L2C9_9BACI</name>
<keyword evidence="1 4" id="KW-0489">Methyltransferase</keyword>
<feature type="binding site" evidence="4">
    <location>
        <position position="38"/>
    </location>
    <ligand>
        <name>S-adenosyl-L-methionine</name>
        <dbReference type="ChEBI" id="CHEBI:59789"/>
    </ligand>
</feature>
<accession>A0A135L2C9</accession>
<keyword evidence="4" id="KW-0479">Metal-binding</keyword>
<comment type="function">
    <text evidence="4">Catalyzes the methylation of 5-hydroxyuridine (ho5U) to form 5-methoxyuridine (mo5U) at position 34 in tRNAs.</text>
</comment>